<feature type="non-terminal residue" evidence="1">
    <location>
        <position position="60"/>
    </location>
</feature>
<dbReference type="EMBL" id="BARS01035765">
    <property type="protein sequence ID" value="GAG22251.1"/>
    <property type="molecule type" value="Genomic_DNA"/>
</dbReference>
<protein>
    <submittedName>
        <fullName evidence="1">Uncharacterized protein</fullName>
    </submittedName>
</protein>
<evidence type="ECO:0000313" key="1">
    <source>
        <dbReference type="EMBL" id="GAG22251.1"/>
    </source>
</evidence>
<comment type="caution">
    <text evidence="1">The sequence shown here is derived from an EMBL/GenBank/DDBJ whole genome shotgun (WGS) entry which is preliminary data.</text>
</comment>
<organism evidence="1">
    <name type="scientific">marine sediment metagenome</name>
    <dbReference type="NCBI Taxonomy" id="412755"/>
    <lineage>
        <taxon>unclassified sequences</taxon>
        <taxon>metagenomes</taxon>
        <taxon>ecological metagenomes</taxon>
    </lineage>
</organism>
<reference evidence="1" key="1">
    <citation type="journal article" date="2014" name="Front. Microbiol.">
        <title>High frequency of phylogenetically diverse reductive dehalogenase-homologous genes in deep subseafloor sedimentary metagenomes.</title>
        <authorList>
            <person name="Kawai M."/>
            <person name="Futagami T."/>
            <person name="Toyoda A."/>
            <person name="Takaki Y."/>
            <person name="Nishi S."/>
            <person name="Hori S."/>
            <person name="Arai W."/>
            <person name="Tsubouchi T."/>
            <person name="Morono Y."/>
            <person name="Uchiyama I."/>
            <person name="Ito T."/>
            <person name="Fujiyama A."/>
            <person name="Inagaki F."/>
            <person name="Takami H."/>
        </authorList>
    </citation>
    <scope>NUCLEOTIDE SEQUENCE</scope>
    <source>
        <strain evidence="1">Expedition CK06-06</strain>
    </source>
</reference>
<gene>
    <name evidence="1" type="ORF">S01H1_55066</name>
</gene>
<accession>X0XBC0</accession>
<dbReference type="AlphaFoldDB" id="X0XBC0"/>
<name>X0XBC0_9ZZZZ</name>
<sequence>MPMPLFYKLDGLGKDTARVAGRLKTLRNALRNHPDGPQRSVPNKNATDTLLLATWNLKEF</sequence>
<proteinExistence type="predicted"/>